<evidence type="ECO:0000313" key="5">
    <source>
        <dbReference type="Proteomes" id="UP000002071"/>
    </source>
</evidence>
<evidence type="ECO:0000256" key="1">
    <source>
        <dbReference type="SAM" id="Coils"/>
    </source>
</evidence>
<dbReference type="EMBL" id="CP001687">
    <property type="protein sequence ID" value="ACV11863.1"/>
    <property type="molecule type" value="Genomic_DNA"/>
</dbReference>
<dbReference type="RefSeq" id="WP_015789436.1">
    <property type="nucleotide sequence ID" value="NC_013158.1"/>
</dbReference>
<gene>
    <name evidence="4" type="ordered locus">Huta_1690</name>
</gene>
<dbReference type="eggNOG" id="arCOG06276">
    <property type="taxonomic scope" value="Archaea"/>
</dbReference>
<keyword evidence="1" id="KW-0175">Coiled coil</keyword>
<dbReference type="Pfam" id="PF22763">
    <property type="entry name" value="NrS1-1_pol-like_HBD"/>
    <property type="match status" value="1"/>
</dbReference>
<protein>
    <recommendedName>
        <fullName evidence="3">NrS-1 polymerase-like HBD domain-containing protein</fullName>
    </recommendedName>
</protein>
<feature type="region of interest" description="Disordered" evidence="2">
    <location>
        <begin position="179"/>
        <end position="221"/>
    </location>
</feature>
<reference evidence="4 5" key="1">
    <citation type="journal article" date="2009" name="Stand. Genomic Sci.">
        <title>Complete genome sequence of Halorhabdus utahensis type strain (AX-2).</title>
        <authorList>
            <person name="Anderson I."/>
            <person name="Tindall B.J."/>
            <person name="Pomrenke H."/>
            <person name="Goker M."/>
            <person name="Lapidus A."/>
            <person name="Nolan M."/>
            <person name="Copeland A."/>
            <person name="Glavina Del Rio T."/>
            <person name="Chen F."/>
            <person name="Tice H."/>
            <person name="Cheng J.F."/>
            <person name="Lucas S."/>
            <person name="Chertkov O."/>
            <person name="Bruce D."/>
            <person name="Brettin T."/>
            <person name="Detter J.C."/>
            <person name="Han C."/>
            <person name="Goodwin L."/>
            <person name="Land M."/>
            <person name="Hauser L."/>
            <person name="Chang Y.J."/>
            <person name="Jeffries C.D."/>
            <person name="Pitluck S."/>
            <person name="Pati A."/>
            <person name="Mavromatis K."/>
            <person name="Ivanova N."/>
            <person name="Ovchinnikova G."/>
            <person name="Chen A."/>
            <person name="Palaniappan K."/>
            <person name="Chain P."/>
            <person name="Rohde M."/>
            <person name="Bristow J."/>
            <person name="Eisen J.A."/>
            <person name="Markowitz V."/>
            <person name="Hugenholtz P."/>
            <person name="Kyrpides N.C."/>
            <person name="Klenk H.P."/>
        </authorList>
    </citation>
    <scope>NUCLEOTIDE SEQUENCE [LARGE SCALE GENOMIC DNA]</scope>
    <source>
        <strain evidence="5">DSM 12940 / JCM 11049 / AX-2</strain>
    </source>
</reference>
<dbReference type="InterPro" id="IPR054468">
    <property type="entry name" value="NrSPol-like_HBD"/>
</dbReference>
<dbReference type="STRING" id="519442.Huta_1690"/>
<dbReference type="OrthoDB" id="238910at2157"/>
<dbReference type="AlphaFoldDB" id="C7NQV9"/>
<sequence>MSERSEPAIEPAAIPERLRDRDQWICWREETRDGKATKVPIEPGSDEFASTTDAETWTDFETARREIDREDIDGVGFVFSEAGPFVGVDLDDCRDPGGKLDETARDIVQRLDSYTEVSPSGTGVHVIVKGELPDGRNRRRSVELYDTARFFTVTGERIDETPTRVAHRQDALAAVHREYVREEDSNSNGANAPGSVSPSQRRSSGSEAQLDDAEVLEKARSAENSGKFDDLWNGRKAGYESHSEADMALCCLLAFWTGGDRSQIDRLFRQSGLMREKWDAVHYADGSTYGEKTIERAIGTVDEFYDPTGGGDAGASPTDLEGQRRRTHLVEQNRLLKERIANLETRLAEKNERIEQLEGKLERIGHNVGG</sequence>
<feature type="coiled-coil region" evidence="1">
    <location>
        <begin position="326"/>
        <end position="367"/>
    </location>
</feature>
<evidence type="ECO:0000259" key="3">
    <source>
        <dbReference type="Pfam" id="PF22763"/>
    </source>
</evidence>
<dbReference type="KEGG" id="hut:Huta_1690"/>
<dbReference type="HOGENOM" id="CLU_057269_0_0_2"/>
<proteinExistence type="predicted"/>
<keyword evidence="5" id="KW-1185">Reference proteome</keyword>
<name>C7NQV9_HALUD</name>
<organism evidence="4 5">
    <name type="scientific">Halorhabdus utahensis (strain DSM 12940 / JCM 11049 / AX-2)</name>
    <dbReference type="NCBI Taxonomy" id="519442"/>
    <lineage>
        <taxon>Archaea</taxon>
        <taxon>Methanobacteriati</taxon>
        <taxon>Methanobacteriota</taxon>
        <taxon>Stenosarchaea group</taxon>
        <taxon>Halobacteria</taxon>
        <taxon>Halobacteriales</taxon>
        <taxon>Haloarculaceae</taxon>
        <taxon>Halorhabdus</taxon>
    </lineage>
</organism>
<evidence type="ECO:0000256" key="2">
    <source>
        <dbReference type="SAM" id="MobiDB-lite"/>
    </source>
</evidence>
<evidence type="ECO:0000313" key="4">
    <source>
        <dbReference type="EMBL" id="ACV11863.1"/>
    </source>
</evidence>
<dbReference type="GeneID" id="8383976"/>
<dbReference type="Proteomes" id="UP000002071">
    <property type="component" value="Chromosome"/>
</dbReference>
<accession>C7NQV9</accession>
<feature type="compositionally biased region" description="Low complexity" evidence="2">
    <location>
        <begin position="193"/>
        <end position="206"/>
    </location>
</feature>
<feature type="domain" description="NrS-1 polymerase-like HBD" evidence="3">
    <location>
        <begin position="242"/>
        <end position="307"/>
    </location>
</feature>